<accession>A0AAV7JRI1</accession>
<dbReference type="SUPFAM" id="SSF47454">
    <property type="entry name" value="A DNA-binding domain in eukaryotic transcription factors"/>
    <property type="match status" value="1"/>
</dbReference>
<proteinExistence type="predicted"/>
<evidence type="ECO:0000313" key="6">
    <source>
        <dbReference type="EMBL" id="KAI6651598.1"/>
    </source>
</evidence>
<dbReference type="Pfam" id="PF03131">
    <property type="entry name" value="bZIP_Maf"/>
    <property type="match status" value="1"/>
</dbReference>
<reference evidence="6 7" key="1">
    <citation type="journal article" date="2023" name="BMC Biol.">
        <title>The compact genome of the sponge Oopsacas minuta (Hexactinellida) is lacking key metazoan core genes.</title>
        <authorList>
            <person name="Santini S."/>
            <person name="Schenkelaars Q."/>
            <person name="Jourda C."/>
            <person name="Duchesne M."/>
            <person name="Belahbib H."/>
            <person name="Rocher C."/>
            <person name="Selva M."/>
            <person name="Riesgo A."/>
            <person name="Vervoort M."/>
            <person name="Leys S.P."/>
            <person name="Kodjabachian L."/>
            <person name="Le Bivic A."/>
            <person name="Borchiellini C."/>
            <person name="Claverie J.M."/>
            <person name="Renard E."/>
        </authorList>
    </citation>
    <scope>NUCLEOTIDE SEQUENCE [LARGE SCALE GENOMIC DNA]</scope>
    <source>
        <strain evidence="6">SPO-2</strain>
    </source>
</reference>
<keyword evidence="3" id="KW-0804">Transcription</keyword>
<keyword evidence="2" id="KW-0238">DNA-binding</keyword>
<dbReference type="GO" id="GO:0006355">
    <property type="term" value="P:regulation of DNA-templated transcription"/>
    <property type="evidence" value="ECO:0007669"/>
    <property type="project" value="InterPro"/>
</dbReference>
<dbReference type="InterPro" id="IPR004826">
    <property type="entry name" value="bZIP_Maf"/>
</dbReference>
<feature type="coiled-coil region" evidence="4">
    <location>
        <begin position="52"/>
        <end position="86"/>
    </location>
</feature>
<dbReference type="Proteomes" id="UP001165289">
    <property type="component" value="Unassembled WGS sequence"/>
</dbReference>
<dbReference type="AlphaFoldDB" id="A0AAV7JRI1"/>
<comment type="caution">
    <text evidence="6">The sequence shown here is derived from an EMBL/GenBank/DDBJ whole genome shotgun (WGS) entry which is preliminary data.</text>
</comment>
<keyword evidence="1" id="KW-0805">Transcription regulation</keyword>
<evidence type="ECO:0000256" key="1">
    <source>
        <dbReference type="ARBA" id="ARBA00023015"/>
    </source>
</evidence>
<evidence type="ECO:0000256" key="2">
    <source>
        <dbReference type="ARBA" id="ARBA00023125"/>
    </source>
</evidence>
<evidence type="ECO:0000256" key="4">
    <source>
        <dbReference type="SAM" id="Coils"/>
    </source>
</evidence>
<gene>
    <name evidence="6" type="ORF">LOD99_4849</name>
</gene>
<dbReference type="EMBL" id="JAKMXF010000302">
    <property type="protein sequence ID" value="KAI6651598.1"/>
    <property type="molecule type" value="Genomic_DNA"/>
</dbReference>
<dbReference type="Gene3D" id="1.20.5.170">
    <property type="match status" value="1"/>
</dbReference>
<evidence type="ECO:0000256" key="3">
    <source>
        <dbReference type="ARBA" id="ARBA00023163"/>
    </source>
</evidence>
<sequence>MDYNFSQIDIAGIDIKELNRAIKAEKLTNEASKSVKDMRRKMKMRAYGVKNRQRKREEYQALEMERTSLEKELGELLLEVDELKEQKNSYIYQHYGRYDDDEIVDICF</sequence>
<evidence type="ECO:0000259" key="5">
    <source>
        <dbReference type="Pfam" id="PF03131"/>
    </source>
</evidence>
<dbReference type="GO" id="GO:0003677">
    <property type="term" value="F:DNA binding"/>
    <property type="evidence" value="ECO:0007669"/>
    <property type="project" value="UniProtKB-KW"/>
</dbReference>
<keyword evidence="7" id="KW-1185">Reference proteome</keyword>
<protein>
    <recommendedName>
        <fullName evidence="5">Basic leucine zipper domain-containing protein</fullName>
    </recommendedName>
</protein>
<evidence type="ECO:0000313" key="7">
    <source>
        <dbReference type="Proteomes" id="UP001165289"/>
    </source>
</evidence>
<organism evidence="6 7">
    <name type="scientific">Oopsacas minuta</name>
    <dbReference type="NCBI Taxonomy" id="111878"/>
    <lineage>
        <taxon>Eukaryota</taxon>
        <taxon>Metazoa</taxon>
        <taxon>Porifera</taxon>
        <taxon>Hexactinellida</taxon>
        <taxon>Hexasterophora</taxon>
        <taxon>Lyssacinosida</taxon>
        <taxon>Leucopsacidae</taxon>
        <taxon>Oopsacas</taxon>
    </lineage>
</organism>
<name>A0AAV7JRI1_9METZ</name>
<keyword evidence="4" id="KW-0175">Coiled coil</keyword>
<dbReference type="InterPro" id="IPR008917">
    <property type="entry name" value="TF_DNA-bd_sf"/>
</dbReference>
<feature type="domain" description="Basic leucine zipper" evidence="5">
    <location>
        <begin position="9"/>
        <end position="93"/>
    </location>
</feature>